<dbReference type="SUPFAM" id="SSF52058">
    <property type="entry name" value="L domain-like"/>
    <property type="match status" value="1"/>
</dbReference>
<protein>
    <submittedName>
        <fullName evidence="1">Uncharacterized protein</fullName>
    </submittedName>
</protein>
<name>A0AAQ3X6Y4_PASNO</name>
<gene>
    <name evidence="1" type="ORF">U9M48_034687</name>
</gene>
<dbReference type="InterPro" id="IPR052592">
    <property type="entry name" value="LRR-RLK"/>
</dbReference>
<dbReference type="EMBL" id="CP144752">
    <property type="protein sequence ID" value="WVZ88138.1"/>
    <property type="molecule type" value="Genomic_DNA"/>
</dbReference>
<proteinExistence type="predicted"/>
<dbReference type="Gene3D" id="3.80.10.10">
    <property type="entry name" value="Ribonuclease Inhibitor"/>
    <property type="match status" value="1"/>
</dbReference>
<dbReference type="AlphaFoldDB" id="A0AAQ3X6Y4"/>
<dbReference type="PANTHER" id="PTHR48054:SF82">
    <property type="entry name" value="LRR RECEPTOR-LIKE SERINE_THREONINE-PROTEIN KINASE FLS2"/>
    <property type="match status" value="1"/>
</dbReference>
<dbReference type="Proteomes" id="UP001341281">
    <property type="component" value="Chromosome 08"/>
</dbReference>
<reference evidence="1 2" key="1">
    <citation type="submission" date="2024-02" db="EMBL/GenBank/DDBJ databases">
        <title>High-quality chromosome-scale genome assembly of Pensacola bahiagrass (Paspalum notatum Flugge var. saurae).</title>
        <authorList>
            <person name="Vega J.M."/>
            <person name="Podio M."/>
            <person name="Orjuela J."/>
            <person name="Siena L.A."/>
            <person name="Pessino S.C."/>
            <person name="Combes M.C."/>
            <person name="Mariac C."/>
            <person name="Albertini E."/>
            <person name="Pupilli F."/>
            <person name="Ortiz J.P.A."/>
            <person name="Leblanc O."/>
        </authorList>
    </citation>
    <scope>NUCLEOTIDE SEQUENCE [LARGE SCALE GENOMIC DNA]</scope>
    <source>
        <strain evidence="1">R1</strain>
        <tissue evidence="1">Leaf</tissue>
    </source>
</reference>
<sequence>MGSLQSLQFNLGSNTLTGGIPSIYTSCKPGGESKTARPAVQHNMTGEIPVTIGSLVNLSVLSLISNQLITGTIPTTSVGNLSSLSVLELGTNKASRNHPTLFRKPLFADILGSPQQWHRGPDPGVVRKSFLRKIVRKS</sequence>
<organism evidence="1 2">
    <name type="scientific">Paspalum notatum var. saurae</name>
    <dbReference type="NCBI Taxonomy" id="547442"/>
    <lineage>
        <taxon>Eukaryota</taxon>
        <taxon>Viridiplantae</taxon>
        <taxon>Streptophyta</taxon>
        <taxon>Embryophyta</taxon>
        <taxon>Tracheophyta</taxon>
        <taxon>Spermatophyta</taxon>
        <taxon>Magnoliopsida</taxon>
        <taxon>Liliopsida</taxon>
        <taxon>Poales</taxon>
        <taxon>Poaceae</taxon>
        <taxon>PACMAD clade</taxon>
        <taxon>Panicoideae</taxon>
        <taxon>Andropogonodae</taxon>
        <taxon>Paspaleae</taxon>
        <taxon>Paspalinae</taxon>
        <taxon>Paspalum</taxon>
    </lineage>
</organism>
<dbReference type="InterPro" id="IPR032675">
    <property type="entry name" value="LRR_dom_sf"/>
</dbReference>
<dbReference type="PANTHER" id="PTHR48054">
    <property type="entry name" value="RECEPTOR KINASE-LIKE PROTEIN XA21"/>
    <property type="match status" value="1"/>
</dbReference>
<evidence type="ECO:0000313" key="1">
    <source>
        <dbReference type="EMBL" id="WVZ88138.1"/>
    </source>
</evidence>
<evidence type="ECO:0000313" key="2">
    <source>
        <dbReference type="Proteomes" id="UP001341281"/>
    </source>
</evidence>
<keyword evidence="2" id="KW-1185">Reference proteome</keyword>
<accession>A0AAQ3X6Y4</accession>